<dbReference type="Proteomes" id="UP000800200">
    <property type="component" value="Unassembled WGS sequence"/>
</dbReference>
<dbReference type="InterPro" id="IPR054593">
    <property type="entry name" value="Beta-mannosidase-like_N2"/>
</dbReference>
<feature type="region of interest" description="Disordered" evidence="4">
    <location>
        <begin position="787"/>
        <end position="809"/>
    </location>
</feature>
<gene>
    <name evidence="7" type="ORF">K469DRAFT_807239</name>
</gene>
<dbReference type="SUPFAM" id="SSF49303">
    <property type="entry name" value="beta-Galactosidase/glucuronidase domain"/>
    <property type="match status" value="1"/>
</dbReference>
<evidence type="ECO:0000256" key="5">
    <source>
        <dbReference type="SAM" id="SignalP"/>
    </source>
</evidence>
<organism evidence="7 8">
    <name type="scientific">Zopfia rhizophila CBS 207.26</name>
    <dbReference type="NCBI Taxonomy" id="1314779"/>
    <lineage>
        <taxon>Eukaryota</taxon>
        <taxon>Fungi</taxon>
        <taxon>Dikarya</taxon>
        <taxon>Ascomycota</taxon>
        <taxon>Pezizomycotina</taxon>
        <taxon>Dothideomycetes</taxon>
        <taxon>Dothideomycetes incertae sedis</taxon>
        <taxon>Zopfiaceae</taxon>
        <taxon>Zopfia</taxon>
    </lineage>
</organism>
<evidence type="ECO:0000313" key="8">
    <source>
        <dbReference type="Proteomes" id="UP000800200"/>
    </source>
</evidence>
<comment type="similarity">
    <text evidence="1">Belongs to the glycosyl hydrolase 2 family.</text>
</comment>
<dbReference type="PROSITE" id="PS50022">
    <property type="entry name" value="FA58C_3"/>
    <property type="match status" value="1"/>
</dbReference>
<proteinExistence type="inferred from homology"/>
<dbReference type="OrthoDB" id="408532at2759"/>
<feature type="compositionally biased region" description="Polar residues" evidence="4">
    <location>
        <begin position="787"/>
        <end position="804"/>
    </location>
</feature>
<dbReference type="Gene3D" id="3.20.20.80">
    <property type="entry name" value="Glycosidases"/>
    <property type="match status" value="1"/>
</dbReference>
<evidence type="ECO:0000256" key="2">
    <source>
        <dbReference type="ARBA" id="ARBA00022801"/>
    </source>
</evidence>
<dbReference type="InterPro" id="IPR000421">
    <property type="entry name" value="FA58C"/>
</dbReference>
<dbReference type="AlphaFoldDB" id="A0A6A6DGS2"/>
<feature type="domain" description="F5/8 type C" evidence="6">
    <location>
        <begin position="803"/>
        <end position="934"/>
    </location>
</feature>
<dbReference type="InterPro" id="IPR017853">
    <property type="entry name" value="GH"/>
</dbReference>
<dbReference type="Pfam" id="PF00703">
    <property type="entry name" value="Glyco_hydro_2"/>
    <property type="match status" value="1"/>
</dbReference>
<name>A0A6A6DGS2_9PEZI</name>
<dbReference type="Pfam" id="PF18565">
    <property type="entry name" value="Glyco_hydro2_C5"/>
    <property type="match status" value="1"/>
</dbReference>
<keyword evidence="2" id="KW-0378">Hydrolase</keyword>
<dbReference type="GO" id="GO:0004553">
    <property type="term" value="F:hydrolase activity, hydrolyzing O-glycosyl compounds"/>
    <property type="evidence" value="ECO:0007669"/>
    <property type="project" value="InterPro"/>
</dbReference>
<dbReference type="SUPFAM" id="SSF51445">
    <property type="entry name" value="(Trans)glycosidases"/>
    <property type="match status" value="1"/>
</dbReference>
<evidence type="ECO:0000256" key="4">
    <source>
        <dbReference type="SAM" id="MobiDB-lite"/>
    </source>
</evidence>
<dbReference type="InterPro" id="IPR051913">
    <property type="entry name" value="GH2_Domain-Containing"/>
</dbReference>
<dbReference type="InterPro" id="IPR008979">
    <property type="entry name" value="Galactose-bd-like_sf"/>
</dbReference>
<keyword evidence="5" id="KW-0732">Signal</keyword>
<feature type="chain" id="PRO_5025536012" evidence="5">
    <location>
        <begin position="21"/>
        <end position="934"/>
    </location>
</feature>
<dbReference type="InterPro" id="IPR006102">
    <property type="entry name" value="Ig-like_GH2"/>
</dbReference>
<dbReference type="Pfam" id="PF22666">
    <property type="entry name" value="Glyco_hydro_2_N2"/>
    <property type="match status" value="1"/>
</dbReference>
<dbReference type="Gene3D" id="2.60.120.260">
    <property type="entry name" value="Galactose-binding domain-like"/>
    <property type="match status" value="2"/>
</dbReference>
<dbReference type="PANTHER" id="PTHR42732">
    <property type="entry name" value="BETA-GALACTOSIDASE"/>
    <property type="match status" value="1"/>
</dbReference>
<evidence type="ECO:0000256" key="1">
    <source>
        <dbReference type="ARBA" id="ARBA00007401"/>
    </source>
</evidence>
<dbReference type="GO" id="GO:0005975">
    <property type="term" value="P:carbohydrate metabolic process"/>
    <property type="evidence" value="ECO:0007669"/>
    <property type="project" value="InterPro"/>
</dbReference>
<keyword evidence="8" id="KW-1185">Reference proteome</keyword>
<evidence type="ECO:0000313" key="7">
    <source>
        <dbReference type="EMBL" id="KAF2177592.1"/>
    </source>
</evidence>
<keyword evidence="3" id="KW-0326">Glycosidase</keyword>
<dbReference type="InterPro" id="IPR032311">
    <property type="entry name" value="DUF4982"/>
</dbReference>
<dbReference type="PANTHER" id="PTHR42732:SF1">
    <property type="entry name" value="BETA-MANNOSIDASE"/>
    <property type="match status" value="1"/>
</dbReference>
<dbReference type="InterPro" id="IPR036156">
    <property type="entry name" value="Beta-gal/glucu_dom_sf"/>
</dbReference>
<accession>A0A6A6DGS2</accession>
<dbReference type="EMBL" id="ML994686">
    <property type="protein sequence ID" value="KAF2177592.1"/>
    <property type="molecule type" value="Genomic_DNA"/>
</dbReference>
<dbReference type="InterPro" id="IPR013783">
    <property type="entry name" value="Ig-like_fold"/>
</dbReference>
<evidence type="ECO:0000256" key="3">
    <source>
        <dbReference type="ARBA" id="ARBA00023295"/>
    </source>
</evidence>
<dbReference type="SUPFAM" id="SSF49785">
    <property type="entry name" value="Galactose-binding domain-like"/>
    <property type="match status" value="2"/>
</dbReference>
<feature type="signal peptide" evidence="5">
    <location>
        <begin position="1"/>
        <end position="20"/>
    </location>
</feature>
<dbReference type="InterPro" id="IPR040605">
    <property type="entry name" value="Glyco_hydro2_dom5"/>
</dbReference>
<evidence type="ECO:0000259" key="6">
    <source>
        <dbReference type="PROSITE" id="PS50022"/>
    </source>
</evidence>
<dbReference type="Gene3D" id="2.60.40.10">
    <property type="entry name" value="Immunoglobulins"/>
    <property type="match status" value="3"/>
</dbReference>
<dbReference type="Pfam" id="PF16355">
    <property type="entry name" value="DUF4982"/>
    <property type="match status" value="1"/>
</dbReference>
<sequence>MKPLFVLLYLLSICITSTTAQSGRIKYNFNPDWKVYVGDLVDAQEPDFDDHGWKNVTTPYAWNEDDAFRRDIAELSTGIARYRKHFRVPSTSTSKKLFLEFEGIRHGGEFYLNGKSIGRSEDGVMAFGFDITYGVLQDKENVLAARIDSSWDYREKDTNQNYQWSDKNFYANYGGINKNVYLHITDRLYQTLPLYSNLQTTGVYIYAQDFDVSGGSAKITAEAQVKNEYNVSKTFDYRIEIADQGQRIEDCQRLDTVSNLNFWSWGYGYLYNVRTILSVDGVEVDIVTTRTGFRKTEFKNGMFKLNDRTLHLKGYAQRSTNEWAALGSAVPAWLSDFSNQLVLESHGSLIRWMHVTPWKQDVESLDRLGILQAMPAGDSEGDVTGRRWEQRIELMRDAIIYNRNNPSVIFYEGGNEGISEEHQKEMNGIRDKYDPKGGRASGSREMLDSKVAEYGGEMLYINKGSRIPFWQMEYSRDEGLRKYWDEYSPPFHKDGAGPPYKGENASEYNRNQDSHAIENVHRWYDYYEMRPGTGRRVNAGGVNIIFSDSNTHHRGEENYRRSGEVDPVRLPKDGWHAHRVMWDNWVDIEKSATHIIGHWNYASGTVKDVYVVSTADKVELKLNGKILGSGVQSKRFLFTFSKVAYQPGELEAIGYTGNSKSSSDVRFTSGEPAAIKLTSRVSQTGFHANGNDIALVDVEVVDSNGKRCPIALNTIEFNLSGEATWRGGVAQGSDNYILSKKLPVENGINRVLLRSTTKAGQITLEASSSELKSASITLNSKSFESKDGLSTQLPSNGLPSNLSRGPTPRGASFTMKRQALIIVSATAGSNSSSTVASYDDNEETAWSSGSSADTAWIKYKLDRRAKVSQLVLKMVDWRGKTYPLKVSVDDKVAYTGMTPKSLGYVTLDLEPTEGSNVEVPSEVASHIPTSIRYR</sequence>
<protein>
    <submittedName>
        <fullName evidence="7">Beta-galactosidase</fullName>
    </submittedName>
</protein>
<reference evidence="7" key="1">
    <citation type="journal article" date="2020" name="Stud. Mycol.">
        <title>101 Dothideomycetes genomes: a test case for predicting lifestyles and emergence of pathogens.</title>
        <authorList>
            <person name="Haridas S."/>
            <person name="Albert R."/>
            <person name="Binder M."/>
            <person name="Bloem J."/>
            <person name="Labutti K."/>
            <person name="Salamov A."/>
            <person name="Andreopoulos B."/>
            <person name="Baker S."/>
            <person name="Barry K."/>
            <person name="Bills G."/>
            <person name="Bluhm B."/>
            <person name="Cannon C."/>
            <person name="Castanera R."/>
            <person name="Culley D."/>
            <person name="Daum C."/>
            <person name="Ezra D."/>
            <person name="Gonzalez J."/>
            <person name="Henrissat B."/>
            <person name="Kuo A."/>
            <person name="Liang C."/>
            <person name="Lipzen A."/>
            <person name="Lutzoni F."/>
            <person name="Magnuson J."/>
            <person name="Mondo S."/>
            <person name="Nolan M."/>
            <person name="Ohm R."/>
            <person name="Pangilinan J."/>
            <person name="Park H.-J."/>
            <person name="Ramirez L."/>
            <person name="Alfaro M."/>
            <person name="Sun H."/>
            <person name="Tritt A."/>
            <person name="Yoshinaga Y."/>
            <person name="Zwiers L.-H."/>
            <person name="Turgeon B."/>
            <person name="Goodwin S."/>
            <person name="Spatafora J."/>
            <person name="Crous P."/>
            <person name="Grigoriev I."/>
        </authorList>
    </citation>
    <scope>NUCLEOTIDE SEQUENCE</scope>
    <source>
        <strain evidence="7">CBS 207.26</strain>
    </source>
</reference>